<dbReference type="NCBIfam" id="NF033451">
    <property type="entry name" value="BREX_2_MTaseX"/>
    <property type="match status" value="1"/>
</dbReference>
<evidence type="ECO:0000256" key="2">
    <source>
        <dbReference type="ARBA" id="ARBA00022603"/>
    </source>
</evidence>
<proteinExistence type="predicted"/>
<dbReference type="InterPro" id="IPR050953">
    <property type="entry name" value="N4_N6_ade-DNA_methylase"/>
</dbReference>
<dbReference type="InterPro" id="IPR054277">
    <property type="entry name" value="DUF7008"/>
</dbReference>
<dbReference type="InterPro" id="IPR029063">
    <property type="entry name" value="SAM-dependent_MTases_sf"/>
</dbReference>
<sequence>MSSEEAVATVVASLDRDLLLKELQKQVEELRRDLLRRAETEEGYDASLRAEYDLALESQRTAAMYETWLGERVVQIASAWVLACVFVRFSEDNGLLPEAWLSGPGERLAEAQDRHEAFFRENPAKNDRDWLTESFKALADAHPTAAGLFDQGHNPLWEAEPSYEAASALLAFWRERGPDGELRHDFTDPELDTRFLGDLYQDLSEYARKTYALLQTPVFVEEFILDLTLEPAVEEFGLDPVWKHKPDGWRGETDQDGEVRGLRCIDPACGSGHFLLGIFQRLLAKWRELEPGTDDWVLIRRALESVHGADKNPYAASIARFRLLVAALKECGVRELRAAPAMPIRVAVGDSLLHGREAGRESDPTLDDAERGDVFTYRTEDVPEYVKSVDLLGRGTYHVVVGNPPYITVKDKQENQNYRDVYFACAGKYALSAPFAQRIFELAIRAGGDRRDGGFTGQITANSFMKREFGKVLIESFFHGGPYKDPKSKRKRHFGGVELSHVIDTSGAYIPGHGTPTVILAGRNQVARQADPIRAVLGVRGEPSQPDVPAEGLVWTAITRQVGESGSDSSWVSTEDAERARFASFPWSLSGGGAGSVMEIVEAHGEHTLKDVIESTGFHDILGEDDVFGAERLPTIWKRHQAEHRTLVTGDVLRDWLANADSTVLWPYRGECVDLSLQSTFLFWPYRSTLRTGLTFGKTREDRGMSWHEHIMLSWGRTKANALISFAFVATHNHFVLDRGGKVFNRSAPVIKLPEATSEEKHLELLGVLNSSAACFWLKQVSHDKGSQGINEGFKSQEWERFFEFTGTKLEEFPLPATLPLALGREIDALAQELAEYEPSALAASATPTREVLGEARSAQDKIRARMIVFQEELDWTVYGAYGLLTPKEVARVTLDADPSELPDADVPQLALGQRAFEIDLKRRVDKGEAETAWFERHRSTPISEIPEEWPEAYKKVVQARLDLIESNRDIRLIERPEYKRRWSIEPWEKREAAALRTWLLDAAEREDLWFEERNEFNSPRTLTVNQLADALRHDEDVQAVAALYAADHLGKPDATLATVLKAVIEPEHVPYLSALRYKESGLRKRAQWEHVWEQQREEDRTGQRLEIKVPPKYTGADFLKHSYWSHRGKLDVPKERFISYPGAEPDADPSLLLGWAGWNHREQAEALANLLHDRVDKEGWDPDDPRFVPLLAGLQEVMPWVRQWYDEYDEDWEGNPAEEFQTVLNTGRTARRLSESDLRDWRPEKKRGGRRKAAE</sequence>
<name>A0ABQ7F8U3_9ACTN</name>
<evidence type="ECO:0000313" key="10">
    <source>
        <dbReference type="Proteomes" id="UP000621266"/>
    </source>
</evidence>
<dbReference type="Pfam" id="PF07669">
    <property type="entry name" value="Eco57I"/>
    <property type="match status" value="1"/>
</dbReference>
<feature type="domain" description="Type II methyltransferase M.TaqI-like" evidence="7">
    <location>
        <begin position="305"/>
        <end position="473"/>
    </location>
</feature>
<evidence type="ECO:0000256" key="1">
    <source>
        <dbReference type="ARBA" id="ARBA00011900"/>
    </source>
</evidence>
<dbReference type="RefSeq" id="WP_156207772.1">
    <property type="nucleotide sequence ID" value="NZ_WHPN01000420.1"/>
</dbReference>
<comment type="catalytic activity">
    <reaction evidence="5">
        <text>a 2'-deoxyadenosine in DNA + S-adenosyl-L-methionine = an N(6)-methyl-2'-deoxyadenosine in DNA + S-adenosyl-L-homocysteine + H(+)</text>
        <dbReference type="Rhea" id="RHEA:15197"/>
        <dbReference type="Rhea" id="RHEA-COMP:12418"/>
        <dbReference type="Rhea" id="RHEA-COMP:12419"/>
        <dbReference type="ChEBI" id="CHEBI:15378"/>
        <dbReference type="ChEBI" id="CHEBI:57856"/>
        <dbReference type="ChEBI" id="CHEBI:59789"/>
        <dbReference type="ChEBI" id="CHEBI:90615"/>
        <dbReference type="ChEBI" id="CHEBI:90616"/>
        <dbReference type="EC" id="2.1.1.72"/>
    </reaction>
</comment>
<dbReference type="EC" id="2.1.1.72" evidence="1"/>
<evidence type="ECO:0000259" key="8">
    <source>
        <dbReference type="Pfam" id="PF22654"/>
    </source>
</evidence>
<dbReference type="Proteomes" id="UP000621266">
    <property type="component" value="Unassembled WGS sequence"/>
</dbReference>
<dbReference type="Gene3D" id="3.40.50.150">
    <property type="entry name" value="Vaccinia Virus protein VP39"/>
    <property type="match status" value="1"/>
</dbReference>
<dbReference type="SUPFAM" id="SSF53335">
    <property type="entry name" value="S-adenosyl-L-methionine-dependent methyltransferases"/>
    <property type="match status" value="1"/>
</dbReference>
<dbReference type="InterPro" id="IPR002052">
    <property type="entry name" value="DNA_methylase_N6_adenine_CS"/>
</dbReference>
<comment type="caution">
    <text evidence="9">The sequence shown here is derived from an EMBL/GenBank/DDBJ whole genome shotgun (WGS) entry which is preliminary data.</text>
</comment>
<reference evidence="9 10" key="1">
    <citation type="submission" date="2019-10" db="EMBL/GenBank/DDBJ databases">
        <title>Streptomyces tenebrisbrunneis sp.nov., an endogenous actinomycete isolated from of Lycium ruthenicum.</title>
        <authorList>
            <person name="Ma L."/>
        </authorList>
    </citation>
    <scope>NUCLEOTIDE SEQUENCE [LARGE SCALE GENOMIC DNA]</scope>
    <source>
        <strain evidence="9 10">TRM 66187</strain>
    </source>
</reference>
<dbReference type="EMBL" id="WHPN01000420">
    <property type="protein sequence ID" value="KAF4405361.1"/>
    <property type="molecule type" value="Genomic_DNA"/>
</dbReference>
<gene>
    <name evidence="9" type="primary">pglX</name>
    <name evidence="9" type="ORF">GCU69_30310</name>
</gene>
<dbReference type="PANTHER" id="PTHR33841:SF1">
    <property type="entry name" value="DNA METHYLTRANSFERASE A"/>
    <property type="match status" value="1"/>
</dbReference>
<evidence type="ECO:0000256" key="4">
    <source>
        <dbReference type="ARBA" id="ARBA00022691"/>
    </source>
</evidence>
<evidence type="ECO:0000256" key="6">
    <source>
        <dbReference type="SAM" id="MobiDB-lite"/>
    </source>
</evidence>
<keyword evidence="4" id="KW-0949">S-adenosyl-L-methionine</keyword>
<evidence type="ECO:0000256" key="3">
    <source>
        <dbReference type="ARBA" id="ARBA00022679"/>
    </source>
</evidence>
<evidence type="ECO:0000256" key="5">
    <source>
        <dbReference type="ARBA" id="ARBA00047942"/>
    </source>
</evidence>
<feature type="region of interest" description="Disordered" evidence="6">
    <location>
        <begin position="1235"/>
        <end position="1256"/>
    </location>
</feature>
<feature type="compositionally biased region" description="Basic residues" evidence="6">
    <location>
        <begin position="1245"/>
        <end position="1256"/>
    </location>
</feature>
<organism evidence="9 10">
    <name type="scientific">Streptomyces lycii</name>
    <dbReference type="NCBI Taxonomy" id="2654337"/>
    <lineage>
        <taxon>Bacteria</taxon>
        <taxon>Bacillati</taxon>
        <taxon>Actinomycetota</taxon>
        <taxon>Actinomycetes</taxon>
        <taxon>Kitasatosporales</taxon>
        <taxon>Streptomycetaceae</taxon>
        <taxon>Streptomyces</taxon>
    </lineage>
</organism>
<evidence type="ECO:0000259" key="7">
    <source>
        <dbReference type="Pfam" id="PF07669"/>
    </source>
</evidence>
<keyword evidence="3" id="KW-0808">Transferase</keyword>
<dbReference type="Pfam" id="PF22654">
    <property type="entry name" value="DUF7008"/>
    <property type="match status" value="1"/>
</dbReference>
<accession>A0ABQ7F8U3</accession>
<keyword evidence="2" id="KW-0489">Methyltransferase</keyword>
<dbReference type="InterPro" id="IPR011639">
    <property type="entry name" value="MethylTrfase_TaqI-like_dom"/>
</dbReference>
<dbReference type="PRINTS" id="PR00507">
    <property type="entry name" value="N12N6MTFRASE"/>
</dbReference>
<feature type="compositionally biased region" description="Basic and acidic residues" evidence="6">
    <location>
        <begin position="1235"/>
        <end position="1244"/>
    </location>
</feature>
<dbReference type="PROSITE" id="PS00092">
    <property type="entry name" value="N6_MTASE"/>
    <property type="match status" value="1"/>
</dbReference>
<feature type="domain" description="DUF7008" evidence="8">
    <location>
        <begin position="867"/>
        <end position="1253"/>
    </location>
</feature>
<keyword evidence="10" id="KW-1185">Reference proteome</keyword>
<dbReference type="PANTHER" id="PTHR33841">
    <property type="entry name" value="DNA METHYLTRANSFERASE YEEA-RELATED"/>
    <property type="match status" value="1"/>
</dbReference>
<evidence type="ECO:0000313" key="9">
    <source>
        <dbReference type="EMBL" id="KAF4405361.1"/>
    </source>
</evidence>
<protein>
    <recommendedName>
        <fullName evidence="1">site-specific DNA-methyltransferase (adenine-specific)</fullName>
        <ecNumber evidence="1">2.1.1.72</ecNumber>
    </recommendedName>
</protein>